<protein>
    <recommendedName>
        <fullName evidence="3">DUF4304 domain-containing protein</fullName>
    </recommendedName>
</protein>
<evidence type="ECO:0008006" key="3">
    <source>
        <dbReference type="Google" id="ProtNLM"/>
    </source>
</evidence>
<organism evidence="1 2">
    <name type="scientific">Frischella perrara</name>
    <dbReference type="NCBI Taxonomy" id="1267021"/>
    <lineage>
        <taxon>Bacteria</taxon>
        <taxon>Pseudomonadati</taxon>
        <taxon>Pseudomonadota</taxon>
        <taxon>Gammaproteobacteria</taxon>
        <taxon>Orbales</taxon>
        <taxon>Orbaceae</taxon>
        <taxon>Frischella</taxon>
    </lineage>
</organism>
<dbReference type="EMBL" id="CP009056">
    <property type="protein sequence ID" value="AJA45550.1"/>
    <property type="molecule type" value="Genomic_DNA"/>
</dbReference>
<dbReference type="Proteomes" id="UP000030901">
    <property type="component" value="Chromosome"/>
</dbReference>
<reference evidence="1 2" key="1">
    <citation type="journal article" date="2014" name="Appl. Environ. Microbiol.">
        <title>Gut symbionts from distinct hosts exhibit genotoxic activity via divergent colibactin biosynthetic pathways.</title>
        <authorList>
            <person name="Engel P."/>
            <person name="Vizcaino M.I."/>
            <person name="Crawford J.M."/>
        </authorList>
    </citation>
    <scope>NUCLEOTIDE SEQUENCE [LARGE SCALE GENOMIC DNA]</scope>
    <source>
        <strain evidence="1 2">PEB0191</strain>
    </source>
</reference>
<evidence type="ECO:0000313" key="1">
    <source>
        <dbReference type="EMBL" id="AJA45550.1"/>
    </source>
</evidence>
<gene>
    <name evidence="1" type="ORF">FPB0191_01734</name>
</gene>
<proteinExistence type="predicted"/>
<name>A0A0A7S1W6_FRIPE</name>
<evidence type="ECO:0000313" key="2">
    <source>
        <dbReference type="Proteomes" id="UP000030901"/>
    </source>
</evidence>
<dbReference type="STRING" id="1267021.FPB0191_01734"/>
<dbReference type="KEGG" id="fpp:FPB0191_01734"/>
<keyword evidence="2" id="KW-1185">Reference proteome</keyword>
<accession>A0A0A7S1W6</accession>
<sequence length="224" mass="26836">MVKITKDEVILDMAKVIGPLFEKKGFVQKKNKFEFHDSNTNNIYQYEICLSKRKGYFSLHLHLNLFNKPFMKEVNEVLKKVLLDKDYDYLEGWDDKSKKSAIKSRLSNFRLGMLADWRGFKEENESLSDFRDRFSIWMCVFDDINEIPNWKAQLVQSVLFTEKWVLDIQSNPEQWIINKTYYPALYLLKKQNRIIKLNEKYSYLLAKNSSDDELILFYKYLTTS</sequence>
<dbReference type="RefSeq" id="WP_052236893.1">
    <property type="nucleotide sequence ID" value="NZ_CP009056.1"/>
</dbReference>
<dbReference type="HOGENOM" id="CLU_107523_0_0_6"/>
<dbReference type="AlphaFoldDB" id="A0A0A7S1W6"/>
<dbReference type="OrthoDB" id="6058389at2"/>